<feature type="coiled-coil region" evidence="1">
    <location>
        <begin position="584"/>
        <end position="660"/>
    </location>
</feature>
<dbReference type="PANTHER" id="PTHR31099">
    <property type="entry name" value="OS06G0165300 PROTEIN"/>
    <property type="match status" value="1"/>
</dbReference>
<keyword evidence="5" id="KW-1185">Reference proteome</keyword>
<protein>
    <recommendedName>
        <fullName evidence="3">Transposase (putative) gypsy type domain-containing protein</fullName>
    </recommendedName>
</protein>
<evidence type="ECO:0000256" key="1">
    <source>
        <dbReference type="SAM" id="Coils"/>
    </source>
</evidence>
<feature type="non-terminal residue" evidence="4">
    <location>
        <position position="684"/>
    </location>
</feature>
<evidence type="ECO:0000313" key="5">
    <source>
        <dbReference type="Proteomes" id="UP000257109"/>
    </source>
</evidence>
<dbReference type="OrthoDB" id="1321796at2759"/>
<feature type="compositionally biased region" description="Low complexity" evidence="2">
    <location>
        <begin position="135"/>
        <end position="149"/>
    </location>
</feature>
<dbReference type="Proteomes" id="UP000257109">
    <property type="component" value="Unassembled WGS sequence"/>
</dbReference>
<comment type="caution">
    <text evidence="4">The sequence shown here is derived from an EMBL/GenBank/DDBJ whole genome shotgun (WGS) entry which is preliminary data.</text>
</comment>
<proteinExistence type="predicted"/>
<gene>
    <name evidence="4" type="ORF">CR513_15073</name>
</gene>
<evidence type="ECO:0000313" key="4">
    <source>
        <dbReference type="EMBL" id="RDY01581.1"/>
    </source>
</evidence>
<evidence type="ECO:0000256" key="2">
    <source>
        <dbReference type="SAM" id="MobiDB-lite"/>
    </source>
</evidence>
<feature type="region of interest" description="Disordered" evidence="2">
    <location>
        <begin position="427"/>
        <end position="450"/>
    </location>
</feature>
<sequence>MTLGEAPRFVSPGSFDVERRAHKVLTRRPCSDSTGSWLEVGETIALATPEHPKVILSHLILHPFRRFAPERLCFPSSSSTLRTRFRASSKWHEQMMNSCPSQGLNLTLALLRPQESLRRTYLGDQPLSGATPDVGASDVGSGSSSSSKSYENFSFEIWYRDHTSDNIAEDPYSWVDSKVTKVSSILTCSSALLGMAKAICQRGPWSVSVSPCQYGELICSGPAEGAKQFFYLYDTLHSKLGVKLPFTHFERAVLHALNVVPTQLHPNSWAFVRAFELLCEDLGKAPPLGVFFWFFSPRKTDKVGWTSLSNQARRKLLKPFLESYKTFKNRFFRVVPSDSGPNLLVDHSRRPFFPLHWTRQPAVSITVDRKDLEAWEHAFIIELEGLPFLFSTEIIKGTGYSTQALKELRKRKEQQVSQSVGLEAEAAPLSVARPADPPQVSQEGTSCTPSIIVLDRNQGTPEESTERPSKCLHLEEPAPVDFENQAVGHEESALQTSHPKNLLINFDTFTQAADQALGSLSLGQEVGWLGPVGTYTTLQQYVAHGFALAHTAEKAFGFLESEHQSWADRGKKSEEEILKWSSAYVEAEVKLNNYRSTTDKLQEDLWVALQMNKDLLQAKSEWLQVKSDFEQEKDSLQSELRKLRQDIDDLEGVQRDQEGKLVLVEESLKQAQESIVARDQTIFQ</sequence>
<organism evidence="4 5">
    <name type="scientific">Mucuna pruriens</name>
    <name type="common">Velvet bean</name>
    <name type="synonym">Dolichos pruriens</name>
    <dbReference type="NCBI Taxonomy" id="157652"/>
    <lineage>
        <taxon>Eukaryota</taxon>
        <taxon>Viridiplantae</taxon>
        <taxon>Streptophyta</taxon>
        <taxon>Embryophyta</taxon>
        <taxon>Tracheophyta</taxon>
        <taxon>Spermatophyta</taxon>
        <taxon>Magnoliopsida</taxon>
        <taxon>eudicotyledons</taxon>
        <taxon>Gunneridae</taxon>
        <taxon>Pentapetalae</taxon>
        <taxon>rosids</taxon>
        <taxon>fabids</taxon>
        <taxon>Fabales</taxon>
        <taxon>Fabaceae</taxon>
        <taxon>Papilionoideae</taxon>
        <taxon>50 kb inversion clade</taxon>
        <taxon>NPAAA clade</taxon>
        <taxon>indigoferoid/millettioid clade</taxon>
        <taxon>Phaseoleae</taxon>
        <taxon>Mucuna</taxon>
    </lineage>
</organism>
<reference evidence="4" key="1">
    <citation type="submission" date="2018-05" db="EMBL/GenBank/DDBJ databases">
        <title>Draft genome of Mucuna pruriens seed.</title>
        <authorList>
            <person name="Nnadi N.E."/>
            <person name="Vos R."/>
            <person name="Hasami M.H."/>
            <person name="Devisetty U.K."/>
            <person name="Aguiy J.C."/>
        </authorList>
    </citation>
    <scope>NUCLEOTIDE SEQUENCE [LARGE SCALE GENOMIC DNA]</scope>
    <source>
        <strain evidence="4">JCA_2017</strain>
    </source>
</reference>
<dbReference type="PANTHER" id="PTHR31099:SF49">
    <property type="entry name" value="MYOSIN HEAVY CHAIN-LIKE PROTEIN"/>
    <property type="match status" value="1"/>
</dbReference>
<feature type="region of interest" description="Disordered" evidence="2">
    <location>
        <begin position="123"/>
        <end position="149"/>
    </location>
</feature>
<feature type="domain" description="Transposase (putative) gypsy type" evidence="3">
    <location>
        <begin position="240"/>
        <end position="296"/>
    </location>
</feature>
<dbReference type="InterPro" id="IPR007321">
    <property type="entry name" value="Transposase_28"/>
</dbReference>
<accession>A0A371HFK4</accession>
<dbReference type="Pfam" id="PF04195">
    <property type="entry name" value="Transposase_28"/>
    <property type="match status" value="1"/>
</dbReference>
<feature type="compositionally biased region" description="Polar residues" evidence="2">
    <location>
        <begin position="439"/>
        <end position="449"/>
    </location>
</feature>
<dbReference type="AlphaFoldDB" id="A0A371HFK4"/>
<name>A0A371HFK4_MUCPR</name>
<evidence type="ECO:0000259" key="3">
    <source>
        <dbReference type="Pfam" id="PF04195"/>
    </source>
</evidence>
<dbReference type="EMBL" id="QJKJ01002734">
    <property type="protein sequence ID" value="RDY01581.1"/>
    <property type="molecule type" value="Genomic_DNA"/>
</dbReference>
<keyword evidence="1" id="KW-0175">Coiled coil</keyword>